<dbReference type="EMBL" id="VZBZ01000164">
    <property type="protein sequence ID" value="MQN79064.1"/>
    <property type="molecule type" value="Genomic_DNA"/>
</dbReference>
<comment type="caution">
    <text evidence="1">The sequence shown here is derived from an EMBL/GenBank/DDBJ whole genome shotgun (WGS) entry which is preliminary data.</text>
</comment>
<evidence type="ECO:0000313" key="2">
    <source>
        <dbReference type="Proteomes" id="UP000423156"/>
    </source>
</evidence>
<dbReference type="AlphaFoldDB" id="A0AA90ZSS1"/>
<gene>
    <name evidence="1" type="ORF">F7D71_14610</name>
</gene>
<protein>
    <submittedName>
        <fullName evidence="1">DUF1566 domain-containing protein</fullName>
    </submittedName>
</protein>
<dbReference type="RefSeq" id="WP_153093718.1">
    <property type="nucleotide sequence ID" value="NZ_VZBZ01000164.1"/>
</dbReference>
<name>A0AA90ZSS1_9BACT</name>
<accession>A0AA90ZSS1</accession>
<proteinExistence type="predicted"/>
<evidence type="ECO:0000313" key="1">
    <source>
        <dbReference type="EMBL" id="MQN79064.1"/>
    </source>
</evidence>
<sequence length="237" mass="26627">MEIQTSKALSDVQQFRYELLQWCGNVEDAEKANTFVMGKDEKPVQAQLPKSGNMEDGIYLVHADGKATLFELEYTKDDNMDSEVVAIGLKMGSFGIKIALHDEANGDGITLTTKANDDEENDQAYYIDNYDDAVADMDGARNTNHLRNILNPQIKLADDWYIPSLGELYRIFINKKAINAALEFAKGDKLQDRWYWTSTEGSATGAWYLYLGDGSTTLWYAKASDTLRVRAVSAFIF</sequence>
<dbReference type="Proteomes" id="UP000423156">
    <property type="component" value="Unassembled WGS sequence"/>
</dbReference>
<organism evidence="1 2">
    <name type="scientific">Segatella copri</name>
    <dbReference type="NCBI Taxonomy" id="165179"/>
    <lineage>
        <taxon>Bacteria</taxon>
        <taxon>Pseudomonadati</taxon>
        <taxon>Bacteroidota</taxon>
        <taxon>Bacteroidia</taxon>
        <taxon>Bacteroidales</taxon>
        <taxon>Prevotellaceae</taxon>
        <taxon>Segatella</taxon>
    </lineage>
</organism>
<reference evidence="2" key="1">
    <citation type="submission" date="2019-09" db="EMBL/GenBank/DDBJ databases">
        <title>Distinct polysaccharide growth profiles of human intestinal Prevotella copri isolates.</title>
        <authorList>
            <person name="Fehlner-Peach H."/>
            <person name="Magnabosco C."/>
            <person name="Raghavan V."/>
            <person name="Scher J.U."/>
            <person name="Tett A."/>
            <person name="Cox L.M."/>
            <person name="Gottsegen C."/>
            <person name="Watters A."/>
            <person name="Wiltshire- Gordon J.D."/>
            <person name="Segata N."/>
            <person name="Bonneau R."/>
            <person name="Littman D.R."/>
        </authorList>
    </citation>
    <scope>NUCLEOTIDE SEQUENCE [LARGE SCALE GENOMIC DNA]</scope>
    <source>
        <strain evidence="2">BU41712</strain>
    </source>
</reference>